<keyword evidence="3" id="KW-1185">Reference proteome</keyword>
<gene>
    <name evidence="2" type="ORF">SAMN04490247_0199</name>
</gene>
<evidence type="ECO:0000313" key="3">
    <source>
        <dbReference type="Proteomes" id="UP000199225"/>
    </source>
</evidence>
<dbReference type="OrthoDB" id="2691442at2"/>
<accession>A0A1G8PTY3</accession>
<feature type="transmembrane region" description="Helical" evidence="1">
    <location>
        <begin position="57"/>
        <end position="82"/>
    </location>
</feature>
<protein>
    <submittedName>
        <fullName evidence="2">Conserved membrane protein YqhR</fullName>
    </submittedName>
</protein>
<dbReference type="InterPro" id="IPR024563">
    <property type="entry name" value="YqhR"/>
</dbReference>
<reference evidence="3" key="1">
    <citation type="submission" date="2016-10" db="EMBL/GenBank/DDBJ databases">
        <authorList>
            <person name="Varghese N."/>
            <person name="Submissions S."/>
        </authorList>
    </citation>
    <scope>NUCLEOTIDE SEQUENCE [LARGE SCALE GENOMIC DNA]</scope>
    <source>
        <strain evidence="3">DSM 4771</strain>
    </source>
</reference>
<dbReference type="Proteomes" id="UP000199225">
    <property type="component" value="Unassembled WGS sequence"/>
</dbReference>
<dbReference type="STRING" id="86666.SAMN04490247_0199"/>
<feature type="transmembrane region" description="Helical" evidence="1">
    <location>
        <begin position="89"/>
        <end position="110"/>
    </location>
</feature>
<dbReference type="Pfam" id="PF11085">
    <property type="entry name" value="YqhR"/>
    <property type="match status" value="1"/>
</dbReference>
<feature type="transmembrane region" description="Helical" evidence="1">
    <location>
        <begin position="122"/>
        <end position="144"/>
    </location>
</feature>
<evidence type="ECO:0000256" key="1">
    <source>
        <dbReference type="SAM" id="Phobius"/>
    </source>
</evidence>
<evidence type="ECO:0000313" key="2">
    <source>
        <dbReference type="EMBL" id="SDI95957.1"/>
    </source>
</evidence>
<dbReference type="AlphaFoldDB" id="A0A1G8PTY3"/>
<keyword evidence="1" id="KW-1133">Transmembrane helix</keyword>
<sequence>MNERKENGMLGKVTAIGAVAGLFLAFSWMGSSYFSFTKLSMTDLLNRPFIFGDVDDVLFLKVTNVLIIITISLFLAFLYYVLLKKYQGLLPGVGVGVLCFGVVILLGVYIVPDFSWDSDSLVSLFCLFLLYGVFLGYSISFNWAEEEQKRRE</sequence>
<dbReference type="EMBL" id="FNEV01000001">
    <property type="protein sequence ID" value="SDI95957.1"/>
    <property type="molecule type" value="Genomic_DNA"/>
</dbReference>
<name>A0A1G8PTY3_9BACI</name>
<keyword evidence="1" id="KW-0472">Membrane</keyword>
<dbReference type="RefSeq" id="WP_093190950.1">
    <property type="nucleotide sequence ID" value="NZ_FNEV01000001.1"/>
</dbReference>
<organism evidence="2 3">
    <name type="scientific">Salimicrobium halophilum</name>
    <dbReference type="NCBI Taxonomy" id="86666"/>
    <lineage>
        <taxon>Bacteria</taxon>
        <taxon>Bacillati</taxon>
        <taxon>Bacillota</taxon>
        <taxon>Bacilli</taxon>
        <taxon>Bacillales</taxon>
        <taxon>Bacillaceae</taxon>
        <taxon>Salimicrobium</taxon>
    </lineage>
</organism>
<proteinExistence type="predicted"/>
<feature type="transmembrane region" description="Helical" evidence="1">
    <location>
        <begin position="12"/>
        <end position="37"/>
    </location>
</feature>
<keyword evidence="1" id="KW-0812">Transmembrane</keyword>